<dbReference type="Pfam" id="PF00532">
    <property type="entry name" value="Peripla_BP_1"/>
    <property type="match status" value="1"/>
</dbReference>
<dbReference type="PANTHER" id="PTHR30146:SF109">
    <property type="entry name" value="HTH-TYPE TRANSCRIPTIONAL REGULATOR GALS"/>
    <property type="match status" value="1"/>
</dbReference>
<gene>
    <name evidence="5" type="ORF">R4146_05970</name>
</gene>
<organism evidence="5 6">
    <name type="scientific">Nicoliella lavandulae</name>
    <dbReference type="NCBI Taxonomy" id="3082954"/>
    <lineage>
        <taxon>Bacteria</taxon>
        <taxon>Bacillati</taxon>
        <taxon>Bacillota</taxon>
        <taxon>Bacilli</taxon>
        <taxon>Lactobacillales</taxon>
        <taxon>Lactobacillaceae</taxon>
        <taxon>Nicoliella</taxon>
    </lineage>
</organism>
<dbReference type="PROSITE" id="PS00356">
    <property type="entry name" value="HTH_LACI_1"/>
    <property type="match status" value="1"/>
</dbReference>
<dbReference type="RefSeq" id="WP_339960510.1">
    <property type="nucleotide sequence ID" value="NZ_JAWMWH010000001.1"/>
</dbReference>
<dbReference type="PANTHER" id="PTHR30146">
    <property type="entry name" value="LACI-RELATED TRANSCRIPTIONAL REPRESSOR"/>
    <property type="match status" value="1"/>
</dbReference>
<dbReference type="PROSITE" id="PS50932">
    <property type="entry name" value="HTH_LACI_2"/>
    <property type="match status" value="1"/>
</dbReference>
<dbReference type="InterPro" id="IPR000843">
    <property type="entry name" value="HTH_LacI"/>
</dbReference>
<evidence type="ECO:0000256" key="1">
    <source>
        <dbReference type="ARBA" id="ARBA00023015"/>
    </source>
</evidence>
<dbReference type="Pfam" id="PF00356">
    <property type="entry name" value="LacI"/>
    <property type="match status" value="1"/>
</dbReference>
<evidence type="ECO:0000256" key="2">
    <source>
        <dbReference type="ARBA" id="ARBA00023125"/>
    </source>
</evidence>
<dbReference type="SMART" id="SM00354">
    <property type="entry name" value="HTH_LACI"/>
    <property type="match status" value="1"/>
</dbReference>
<name>A0ABU8SLF2_9LACO</name>
<reference evidence="5 6" key="1">
    <citation type="submission" date="2023-10" db="EMBL/GenBank/DDBJ databases">
        <title>Nicoliella lavandulae sp. nov. isolated from Lavandula angustifolia flowers.</title>
        <authorList>
            <person name="Alcantara C."/>
            <person name="Zuniga M."/>
            <person name="Landete J.M."/>
            <person name="Monedero V."/>
        </authorList>
    </citation>
    <scope>NUCLEOTIDE SEQUENCE [LARGE SCALE GENOMIC DNA]</scope>
    <source>
        <strain evidence="5 6">Es01</strain>
    </source>
</reference>
<protein>
    <submittedName>
        <fullName evidence="5">LacI family DNA-binding transcriptional regulator</fullName>
    </submittedName>
</protein>
<evidence type="ECO:0000259" key="4">
    <source>
        <dbReference type="PROSITE" id="PS50932"/>
    </source>
</evidence>
<dbReference type="CDD" id="cd06267">
    <property type="entry name" value="PBP1_LacI_sugar_binding-like"/>
    <property type="match status" value="1"/>
</dbReference>
<accession>A0ABU8SLF2</accession>
<dbReference type="InterPro" id="IPR010982">
    <property type="entry name" value="Lambda_DNA-bd_dom_sf"/>
</dbReference>
<evidence type="ECO:0000313" key="6">
    <source>
        <dbReference type="Proteomes" id="UP001370590"/>
    </source>
</evidence>
<dbReference type="Gene3D" id="1.10.260.40">
    <property type="entry name" value="lambda repressor-like DNA-binding domains"/>
    <property type="match status" value="1"/>
</dbReference>
<dbReference type="SUPFAM" id="SSF53822">
    <property type="entry name" value="Periplasmic binding protein-like I"/>
    <property type="match status" value="1"/>
</dbReference>
<dbReference type="CDD" id="cd01392">
    <property type="entry name" value="HTH_LacI"/>
    <property type="match status" value="1"/>
</dbReference>
<dbReference type="GO" id="GO:0003677">
    <property type="term" value="F:DNA binding"/>
    <property type="evidence" value="ECO:0007669"/>
    <property type="project" value="UniProtKB-KW"/>
</dbReference>
<dbReference type="SUPFAM" id="SSF47413">
    <property type="entry name" value="lambda repressor-like DNA-binding domains"/>
    <property type="match status" value="1"/>
</dbReference>
<keyword evidence="2 5" id="KW-0238">DNA-binding</keyword>
<dbReference type="InterPro" id="IPR028082">
    <property type="entry name" value="Peripla_BP_I"/>
</dbReference>
<feature type="domain" description="HTH lacI-type" evidence="4">
    <location>
        <begin position="5"/>
        <end position="59"/>
    </location>
</feature>
<dbReference type="Gene3D" id="3.40.50.2300">
    <property type="match status" value="2"/>
</dbReference>
<sequence length="326" mass="36711">MVRRITIQDIANIAGVSKSTVSRAMNDNPVISKTTRNQIQQIIKEYNYHPNSSAKSIKTKQTMVIGIIIPSFDNPFFAKILDVIQNKATNKQYQLMIATTHEKGELELNAIRQMINQPVDGLIVVSTGKINDYHQLLNNTPVVFIDRIANQRENHEFDTILVDNINGSFNVVNQMIENGAERIGIIANSLFKKKSNRLIGYQKALQKNNVELDPDIILYCSRNGRDAISLASQLLINQACDGIFATDSNILKSVLKQIEVHQMDNVQVGAFDDNPYLSLLNLNVIANQQPSNAMGSKAFELLMDQIHNPQHDVQHIKLKTSLKHYH</sequence>
<proteinExistence type="predicted"/>
<keyword evidence="6" id="KW-1185">Reference proteome</keyword>
<dbReference type="InterPro" id="IPR001761">
    <property type="entry name" value="Peripla_BP/Lac1_sug-bd_dom"/>
</dbReference>
<evidence type="ECO:0000256" key="3">
    <source>
        <dbReference type="ARBA" id="ARBA00023163"/>
    </source>
</evidence>
<dbReference type="EMBL" id="JAWMWH010000001">
    <property type="protein sequence ID" value="MEJ6400706.1"/>
    <property type="molecule type" value="Genomic_DNA"/>
</dbReference>
<keyword evidence="3" id="KW-0804">Transcription</keyword>
<keyword evidence="1" id="KW-0805">Transcription regulation</keyword>
<dbReference type="PRINTS" id="PR00036">
    <property type="entry name" value="HTHLACI"/>
</dbReference>
<comment type="caution">
    <text evidence="5">The sequence shown here is derived from an EMBL/GenBank/DDBJ whole genome shotgun (WGS) entry which is preliminary data.</text>
</comment>
<dbReference type="Proteomes" id="UP001370590">
    <property type="component" value="Unassembled WGS sequence"/>
</dbReference>
<evidence type="ECO:0000313" key="5">
    <source>
        <dbReference type="EMBL" id="MEJ6400706.1"/>
    </source>
</evidence>